<dbReference type="Gene3D" id="1.25.40.90">
    <property type="match status" value="1"/>
</dbReference>
<dbReference type="SUPFAM" id="SSF48464">
    <property type="entry name" value="ENTH/VHS domain"/>
    <property type="match status" value="1"/>
</dbReference>
<keyword evidence="9" id="KW-0472">Membrane</keyword>
<dbReference type="InterPro" id="IPR002014">
    <property type="entry name" value="VHS_dom"/>
</dbReference>
<dbReference type="Pfam" id="PF21356">
    <property type="entry name" value="Vps27_GAT-like"/>
    <property type="match status" value="1"/>
</dbReference>
<evidence type="ECO:0000259" key="12">
    <source>
        <dbReference type="PROSITE" id="PS50178"/>
    </source>
</evidence>
<sequence>MPAGIEDLASCLEICDKIRSKSVPSRDAMRSLRRRLMHRSANVQILALKLVDLCVKNGGDHFLLEVSSREFMDNLVSLLKTNRASEHGSASREDLRRKILELIQAWASLFEKKQHLEYVCTVYEDLQSQGYKFPPKEPLNSTFIDSFSPPEWSNSSICMLCRTRFTFKNRKHHCRNCGGVFCQSCSSKSRPLLYMGIIEPARVCDNCYSEKTQTPTISTPSNMLNTEQPKNTNMDDDSDLKYAINLSLEESKLQESKFQQGFPRDHKREYSDDEDLKKAISLSLKELEQSKSPSFTDDIKTTVSDFQPKLENELTTLEIENINAFYMSIQRLQMAPVGSILRDHSVQELHDSVIKLKPKLIRSLGDTISKYVMKYYDKLMEDRLSTAYSRHHVSSIHEKSSLYPFNQAYDPSLLTPTSSMASEYYSHYKEFQQNKNTLFYSSHTPPQQASSTSILPSREIISSTMPNYSSHTFPQDALTNRPSSTSIRDSSLPACDQHNPDHSSLHQKTHLQDKKEPPTQVSLIDL</sequence>
<evidence type="ECO:0000256" key="2">
    <source>
        <dbReference type="ARBA" id="ARBA00008597"/>
    </source>
</evidence>
<dbReference type="Pfam" id="PF02809">
    <property type="entry name" value="UIM"/>
    <property type="match status" value="2"/>
</dbReference>
<dbReference type="InterPro" id="IPR017455">
    <property type="entry name" value="Znf_FYVE-rel"/>
</dbReference>
<dbReference type="SUPFAM" id="SSF57903">
    <property type="entry name" value="FYVE/PHD zinc finger"/>
    <property type="match status" value="1"/>
</dbReference>
<dbReference type="InterPro" id="IPR011011">
    <property type="entry name" value="Znf_FYVE_PHD"/>
</dbReference>
<keyword evidence="7 10" id="KW-0863">Zinc-finger</keyword>
<reference evidence="14" key="1">
    <citation type="submission" date="2020-06" db="EMBL/GenBank/DDBJ databases">
        <title>Genomes of multiple members of Pneumocystis genus reveal paths to human pathogen Pneumocystis jirovecii.</title>
        <authorList>
            <person name="Cisse O.H."/>
            <person name="Ma L."/>
            <person name="Dekker J."/>
            <person name="Khil P."/>
            <person name="Jo J."/>
            <person name="Brenchley J."/>
            <person name="Blair R."/>
            <person name="Pahar B."/>
            <person name="Chabe M."/>
            <person name="Van Rompay K.A."/>
            <person name="Keesler R."/>
            <person name="Sukura A."/>
            <person name="Hirsch V."/>
            <person name="Kutty G."/>
            <person name="Liu Y."/>
            <person name="Peng L."/>
            <person name="Chen J."/>
            <person name="Song J."/>
            <person name="Weissenbacher-Lang C."/>
            <person name="Xu J."/>
            <person name="Upham N.S."/>
            <person name="Stajich J.E."/>
            <person name="Cuomo C.A."/>
            <person name="Cushion M.T."/>
            <person name="Kovacs J.A."/>
        </authorList>
    </citation>
    <scope>NUCLEOTIDE SEQUENCE</scope>
    <source>
        <strain evidence="14">2A</strain>
    </source>
</reference>
<keyword evidence="4" id="KW-0479">Metal-binding</keyword>
<organism evidence="14 15">
    <name type="scientific">Pneumocystis wakefieldiae</name>
    <dbReference type="NCBI Taxonomy" id="38082"/>
    <lineage>
        <taxon>Eukaryota</taxon>
        <taxon>Fungi</taxon>
        <taxon>Dikarya</taxon>
        <taxon>Ascomycota</taxon>
        <taxon>Taphrinomycotina</taxon>
        <taxon>Pneumocystomycetes</taxon>
        <taxon>Pneumocystaceae</taxon>
        <taxon>Pneumocystis</taxon>
    </lineage>
</organism>
<dbReference type="GO" id="GO:0033565">
    <property type="term" value="C:ESCRT-0 complex"/>
    <property type="evidence" value="ECO:0007669"/>
    <property type="project" value="TreeGrafter"/>
</dbReference>
<dbReference type="GO" id="GO:0008270">
    <property type="term" value="F:zinc ion binding"/>
    <property type="evidence" value="ECO:0007669"/>
    <property type="project" value="UniProtKB-KW"/>
</dbReference>
<dbReference type="GO" id="GO:0010008">
    <property type="term" value="C:endosome membrane"/>
    <property type="evidence" value="ECO:0007669"/>
    <property type="project" value="UniProtKB-SubCell"/>
</dbReference>
<dbReference type="GO" id="GO:0032266">
    <property type="term" value="F:phosphatidylinositol-3-phosphate binding"/>
    <property type="evidence" value="ECO:0007669"/>
    <property type="project" value="TreeGrafter"/>
</dbReference>
<evidence type="ECO:0000256" key="10">
    <source>
        <dbReference type="PROSITE-ProRule" id="PRU00091"/>
    </source>
</evidence>
<dbReference type="InterPro" id="IPR000306">
    <property type="entry name" value="Znf_FYVE"/>
</dbReference>
<dbReference type="InterPro" id="IPR049425">
    <property type="entry name" value="Vps27_GAT-like"/>
</dbReference>
<evidence type="ECO:0000256" key="4">
    <source>
        <dbReference type="ARBA" id="ARBA00022723"/>
    </source>
</evidence>
<evidence type="ECO:0000256" key="1">
    <source>
        <dbReference type="ARBA" id="ARBA00004125"/>
    </source>
</evidence>
<keyword evidence="5" id="KW-0677">Repeat</keyword>
<name>A0A899FYY8_9ASCO</name>
<comment type="subcellular location">
    <subcellularLocation>
        <location evidence="1">Endosome membrane</location>
        <topology evidence="1">Peripheral membrane protein</topology>
        <orientation evidence="1">Cytoplasmic side</orientation>
    </subcellularLocation>
</comment>
<evidence type="ECO:0000256" key="7">
    <source>
        <dbReference type="ARBA" id="ARBA00022771"/>
    </source>
</evidence>
<dbReference type="GO" id="GO:0043130">
    <property type="term" value="F:ubiquitin binding"/>
    <property type="evidence" value="ECO:0007669"/>
    <property type="project" value="InterPro"/>
</dbReference>
<dbReference type="Gene3D" id="6.10.140.100">
    <property type="match status" value="1"/>
</dbReference>
<dbReference type="PROSITE" id="PS50178">
    <property type="entry name" value="ZF_FYVE"/>
    <property type="match status" value="1"/>
</dbReference>
<dbReference type="Pfam" id="PF00790">
    <property type="entry name" value="VHS"/>
    <property type="match status" value="1"/>
</dbReference>
<dbReference type="Gene3D" id="1.20.5.1940">
    <property type="match status" value="1"/>
</dbReference>
<feature type="compositionally biased region" description="Basic and acidic residues" evidence="11">
    <location>
        <begin position="498"/>
        <end position="517"/>
    </location>
</feature>
<dbReference type="OrthoDB" id="957735at2759"/>
<dbReference type="EMBL" id="CP054547">
    <property type="protein sequence ID" value="QSL67031.1"/>
    <property type="molecule type" value="Genomic_DNA"/>
</dbReference>
<evidence type="ECO:0000313" key="14">
    <source>
        <dbReference type="EMBL" id="QSL67031.1"/>
    </source>
</evidence>
<evidence type="ECO:0000256" key="11">
    <source>
        <dbReference type="SAM" id="MobiDB-lite"/>
    </source>
</evidence>
<dbReference type="SMART" id="SM00288">
    <property type="entry name" value="VHS"/>
    <property type="match status" value="1"/>
</dbReference>
<evidence type="ECO:0000256" key="9">
    <source>
        <dbReference type="ARBA" id="ARBA00023136"/>
    </source>
</evidence>
<dbReference type="GO" id="GO:0043328">
    <property type="term" value="P:protein transport to vacuole involved in ubiquitin-dependent protein catabolic process via the multivesicular body sorting pathway"/>
    <property type="evidence" value="ECO:0007669"/>
    <property type="project" value="TreeGrafter"/>
</dbReference>
<dbReference type="Gene3D" id="3.30.40.10">
    <property type="entry name" value="Zinc/RING finger domain, C3HC4 (zinc finger)"/>
    <property type="match status" value="1"/>
</dbReference>
<dbReference type="InterPro" id="IPR003903">
    <property type="entry name" value="UIM_dom"/>
</dbReference>
<dbReference type="SMART" id="SM00726">
    <property type="entry name" value="UIM"/>
    <property type="match status" value="2"/>
</dbReference>
<dbReference type="PANTHER" id="PTHR47794:SF1">
    <property type="entry name" value="VACUOLAR PROTEIN SORTING-ASSOCIATED PROTEIN 27"/>
    <property type="match status" value="1"/>
</dbReference>
<evidence type="ECO:0000313" key="15">
    <source>
        <dbReference type="Proteomes" id="UP000663699"/>
    </source>
</evidence>
<comment type="similarity">
    <text evidence="2">Belongs to the VPS27 family.</text>
</comment>
<dbReference type="AlphaFoldDB" id="A0A899FYY8"/>
<proteinExistence type="inferred from homology"/>
<keyword evidence="6" id="KW-0967">Endosome</keyword>
<dbReference type="GO" id="GO:0006623">
    <property type="term" value="P:protein targeting to vacuole"/>
    <property type="evidence" value="ECO:0007669"/>
    <property type="project" value="TreeGrafter"/>
</dbReference>
<feature type="region of interest" description="Disordered" evidence="11">
    <location>
        <begin position="465"/>
        <end position="526"/>
    </location>
</feature>
<evidence type="ECO:0000256" key="3">
    <source>
        <dbReference type="ARBA" id="ARBA00017753"/>
    </source>
</evidence>
<dbReference type="PANTHER" id="PTHR47794">
    <property type="entry name" value="VACUOLAR PROTEIN SORTING-ASSOCIATED PROTEIN 27"/>
    <property type="match status" value="1"/>
</dbReference>
<dbReference type="Pfam" id="PF01363">
    <property type="entry name" value="FYVE"/>
    <property type="match status" value="1"/>
</dbReference>
<dbReference type="Proteomes" id="UP000663699">
    <property type="component" value="Chromosome 16"/>
</dbReference>
<dbReference type="PROSITE" id="PS50179">
    <property type="entry name" value="VHS"/>
    <property type="match status" value="1"/>
</dbReference>
<dbReference type="SMART" id="SM00064">
    <property type="entry name" value="FYVE"/>
    <property type="match status" value="1"/>
</dbReference>
<protein>
    <recommendedName>
        <fullName evidence="3">Vacuolar protein sorting-associated protein 27</fullName>
    </recommendedName>
</protein>
<keyword evidence="15" id="KW-1185">Reference proteome</keyword>
<gene>
    <name evidence="14" type="ORF">MERGE_001418</name>
</gene>
<keyword evidence="8" id="KW-0862">Zinc</keyword>
<accession>A0A899FYY8</accession>
<evidence type="ECO:0000256" key="6">
    <source>
        <dbReference type="ARBA" id="ARBA00022753"/>
    </source>
</evidence>
<feature type="domain" description="VHS" evidence="13">
    <location>
        <begin position="6"/>
        <end position="134"/>
    </location>
</feature>
<dbReference type="InterPro" id="IPR013083">
    <property type="entry name" value="Znf_RING/FYVE/PHD"/>
</dbReference>
<evidence type="ECO:0000256" key="8">
    <source>
        <dbReference type="ARBA" id="ARBA00022833"/>
    </source>
</evidence>
<feature type="domain" description="FYVE-type" evidence="12">
    <location>
        <begin position="152"/>
        <end position="212"/>
    </location>
</feature>
<dbReference type="PROSITE" id="PS50330">
    <property type="entry name" value="UIM"/>
    <property type="match status" value="1"/>
</dbReference>
<dbReference type="InterPro" id="IPR008942">
    <property type="entry name" value="ENTH_VHS"/>
</dbReference>
<dbReference type="CDD" id="cd16979">
    <property type="entry name" value="VHS_Vps27"/>
    <property type="match status" value="1"/>
</dbReference>
<evidence type="ECO:0000259" key="13">
    <source>
        <dbReference type="PROSITE" id="PS50179"/>
    </source>
</evidence>
<feature type="compositionally biased region" description="Polar residues" evidence="11">
    <location>
        <begin position="465"/>
        <end position="489"/>
    </location>
</feature>
<evidence type="ECO:0000256" key="5">
    <source>
        <dbReference type="ARBA" id="ARBA00022737"/>
    </source>
</evidence>